<proteinExistence type="predicted"/>
<evidence type="ECO:0000256" key="11">
    <source>
        <dbReference type="ARBA" id="ARBA00023136"/>
    </source>
</evidence>
<evidence type="ECO:0000256" key="5">
    <source>
        <dbReference type="ARBA" id="ARBA00022692"/>
    </source>
</evidence>
<feature type="transmembrane region" description="Helical" evidence="12">
    <location>
        <begin position="69"/>
        <end position="91"/>
    </location>
</feature>
<keyword evidence="7" id="KW-0378">Hydrolase</keyword>
<dbReference type="Gene3D" id="3.30.2010.10">
    <property type="entry name" value="Metalloproteases ('zincins'), catalytic domain"/>
    <property type="match status" value="1"/>
</dbReference>
<dbReference type="CDD" id="cd07328">
    <property type="entry name" value="M48_Ste24p_like"/>
    <property type="match status" value="1"/>
</dbReference>
<name>A0ABX1GMS9_9FLAO</name>
<comment type="caution">
    <text evidence="14">The sequence shown here is derived from an EMBL/GenBank/DDBJ whole genome shotgun (WGS) entry which is preliminary data.</text>
</comment>
<gene>
    <name evidence="14" type="ORF">HCU67_02890</name>
</gene>
<keyword evidence="5 12" id="KW-0812">Transmembrane</keyword>
<evidence type="ECO:0000256" key="2">
    <source>
        <dbReference type="ARBA" id="ARBA00004651"/>
    </source>
</evidence>
<dbReference type="RefSeq" id="WP_168551099.1">
    <property type="nucleotide sequence ID" value="NZ_JAAWWL010000001.1"/>
</dbReference>
<dbReference type="Pfam" id="PF01435">
    <property type="entry name" value="Peptidase_M48"/>
    <property type="match status" value="1"/>
</dbReference>
<keyword evidence="3" id="KW-1003">Cell membrane</keyword>
<dbReference type="EMBL" id="JAAWWL010000001">
    <property type="protein sequence ID" value="NKI30874.1"/>
    <property type="molecule type" value="Genomic_DNA"/>
</dbReference>
<comment type="subcellular location">
    <subcellularLocation>
        <location evidence="2">Cell membrane</location>
        <topology evidence="2">Multi-pass membrane protein</topology>
    </subcellularLocation>
</comment>
<keyword evidence="11 12" id="KW-0472">Membrane</keyword>
<reference evidence="14 15" key="1">
    <citation type="submission" date="2020-04" db="EMBL/GenBank/DDBJ databases">
        <authorList>
            <person name="Yoon J."/>
        </authorList>
    </citation>
    <scope>NUCLEOTIDE SEQUENCE [LARGE SCALE GENOMIC DNA]</scope>
    <source>
        <strain evidence="14 15">DJ-13</strain>
    </source>
</reference>
<dbReference type="GO" id="GO:0008237">
    <property type="term" value="F:metallopeptidase activity"/>
    <property type="evidence" value="ECO:0007669"/>
    <property type="project" value="UniProtKB-KW"/>
</dbReference>
<organism evidence="14 15">
    <name type="scientific">Croceivirga thetidis</name>
    <dbReference type="NCBI Taxonomy" id="2721623"/>
    <lineage>
        <taxon>Bacteria</taxon>
        <taxon>Pseudomonadati</taxon>
        <taxon>Bacteroidota</taxon>
        <taxon>Flavobacteriia</taxon>
        <taxon>Flavobacteriales</taxon>
        <taxon>Flavobacteriaceae</taxon>
        <taxon>Croceivirga</taxon>
    </lineage>
</organism>
<evidence type="ECO:0000256" key="4">
    <source>
        <dbReference type="ARBA" id="ARBA00022670"/>
    </source>
</evidence>
<dbReference type="InterPro" id="IPR001915">
    <property type="entry name" value="Peptidase_M48"/>
</dbReference>
<keyword evidence="4" id="KW-0645">Protease</keyword>
<sequence>MIASFYPSSPVTTDKKLTSLTPSYQFKAFLAILSILLFFVLYTALVVSLGFLVYYAVIYDMGSVNKLTILMKAGAIAGAAMLFAFTLKFIFKLKNNKPANRIKLEKGDHPDLWAFINQICKETGAPKPRHIYVDPDVNAYVSYSNMWLSLFLPVRKDLTIGMGLVDCLNLSEFKAVISHEFGHFAQRSMKIGSYIISANTVIHGMIYSRDKWDDLLDQWRSSDIRLSAAAWVITPVIWIIRQVLALFYQFLNIMYSQLSREMEFNADKVAVSTSGSDAIISALWKLDNGVAKWNGTVNSAYLASQKENFVKNLYHHNALAISRDSEKQQDLIRNLPSDPRGGKQYFSTSDVSKVSMYASHPPNDKREDNAKFPYVHCEEDARTPWILFGEKDRVQEEMTRLIYEQYINKQPKNFVTTEIFEAFIQAETADEALSKEYADTFKNRFVEIPEKEVLASESQRLGIPDKTVFDKLKDELKLLMQPINELEELMLKAQQIAEGTSKEKAFSVHGLTYNKKNLQQGYEYLVNQREKLYNETFKAWDSSFFSSHYALAVKAGHNQELLKYYEQHRVLVNLYKTISNTKAKIYQKVNDAQAQGEITQGMINALQHTIKQSVAALNEDILNLADHDFVPLPNIETVDELQKAIVDGGSFKLETGNIFENGGFDRIANTLENAVVHCQRVEQKSIGILLKFHKELQEKAKIT</sequence>
<feature type="transmembrane region" description="Helical" evidence="12">
    <location>
        <begin position="28"/>
        <end position="57"/>
    </location>
</feature>
<dbReference type="Proteomes" id="UP000718451">
    <property type="component" value="Unassembled WGS sequence"/>
</dbReference>
<protein>
    <submittedName>
        <fullName evidence="14">M48 family metalloprotease</fullName>
    </submittedName>
</protein>
<feature type="domain" description="Peptidase M48" evidence="13">
    <location>
        <begin position="114"/>
        <end position="366"/>
    </location>
</feature>
<evidence type="ECO:0000259" key="13">
    <source>
        <dbReference type="Pfam" id="PF01435"/>
    </source>
</evidence>
<dbReference type="InterPro" id="IPR050083">
    <property type="entry name" value="HtpX_protease"/>
</dbReference>
<evidence type="ECO:0000313" key="14">
    <source>
        <dbReference type="EMBL" id="NKI30874.1"/>
    </source>
</evidence>
<dbReference type="PANTHER" id="PTHR43221:SF1">
    <property type="entry name" value="PROTEASE HTPX"/>
    <property type="match status" value="1"/>
</dbReference>
<evidence type="ECO:0000256" key="10">
    <source>
        <dbReference type="ARBA" id="ARBA00023049"/>
    </source>
</evidence>
<evidence type="ECO:0000256" key="6">
    <source>
        <dbReference type="ARBA" id="ARBA00022723"/>
    </source>
</evidence>
<evidence type="ECO:0000313" key="15">
    <source>
        <dbReference type="Proteomes" id="UP000718451"/>
    </source>
</evidence>
<comment type="cofactor">
    <cofactor evidence="1">
        <name>Zn(2+)</name>
        <dbReference type="ChEBI" id="CHEBI:29105"/>
    </cofactor>
</comment>
<evidence type="ECO:0000256" key="3">
    <source>
        <dbReference type="ARBA" id="ARBA00022475"/>
    </source>
</evidence>
<feature type="transmembrane region" description="Helical" evidence="12">
    <location>
        <begin position="228"/>
        <end position="251"/>
    </location>
</feature>
<evidence type="ECO:0000256" key="7">
    <source>
        <dbReference type="ARBA" id="ARBA00022801"/>
    </source>
</evidence>
<evidence type="ECO:0000256" key="9">
    <source>
        <dbReference type="ARBA" id="ARBA00022989"/>
    </source>
</evidence>
<keyword evidence="9 12" id="KW-1133">Transmembrane helix</keyword>
<evidence type="ECO:0000256" key="8">
    <source>
        <dbReference type="ARBA" id="ARBA00022833"/>
    </source>
</evidence>
<accession>A0ABX1GMS9</accession>
<evidence type="ECO:0000256" key="1">
    <source>
        <dbReference type="ARBA" id="ARBA00001947"/>
    </source>
</evidence>
<keyword evidence="6" id="KW-0479">Metal-binding</keyword>
<keyword evidence="10 14" id="KW-0482">Metalloprotease</keyword>
<keyword evidence="15" id="KW-1185">Reference proteome</keyword>
<evidence type="ECO:0000256" key="12">
    <source>
        <dbReference type="SAM" id="Phobius"/>
    </source>
</evidence>
<keyword evidence="8" id="KW-0862">Zinc</keyword>
<dbReference type="PANTHER" id="PTHR43221">
    <property type="entry name" value="PROTEASE HTPX"/>
    <property type="match status" value="1"/>
</dbReference>